<dbReference type="PROSITE" id="PS50158">
    <property type="entry name" value="ZF_CCHC"/>
    <property type="match status" value="1"/>
</dbReference>
<name>A0A6D2I019_9BRAS</name>
<dbReference type="InterPro" id="IPR001878">
    <property type="entry name" value="Znf_CCHC"/>
</dbReference>
<gene>
    <name evidence="4" type="ORF">MERR_LOCUS6746</name>
</gene>
<keyword evidence="1" id="KW-0479">Metal-binding</keyword>
<dbReference type="Pfam" id="PF22936">
    <property type="entry name" value="Pol_BBD"/>
    <property type="match status" value="1"/>
</dbReference>
<dbReference type="OrthoDB" id="2013098at2759"/>
<keyword evidence="1" id="KW-0862">Zinc</keyword>
<dbReference type="PANTHER" id="PTHR35317">
    <property type="entry name" value="OS04G0629600 PROTEIN"/>
    <property type="match status" value="1"/>
</dbReference>
<dbReference type="Pfam" id="PF14223">
    <property type="entry name" value="Retrotran_gag_2"/>
    <property type="match status" value="1"/>
</dbReference>
<dbReference type="AlphaFoldDB" id="A0A6D2I019"/>
<dbReference type="Pfam" id="PF13976">
    <property type="entry name" value="gag_pre-integrs"/>
    <property type="match status" value="1"/>
</dbReference>
<dbReference type="EMBL" id="CACVBM020000455">
    <property type="protein sequence ID" value="CAA7019511.1"/>
    <property type="molecule type" value="Genomic_DNA"/>
</dbReference>
<dbReference type="GO" id="GO:0003676">
    <property type="term" value="F:nucleic acid binding"/>
    <property type="evidence" value="ECO:0007669"/>
    <property type="project" value="InterPro"/>
</dbReference>
<dbReference type="InterPro" id="IPR036875">
    <property type="entry name" value="Znf_CCHC_sf"/>
</dbReference>
<dbReference type="InterPro" id="IPR025724">
    <property type="entry name" value="GAG-pre-integrase_dom"/>
</dbReference>
<evidence type="ECO:0000256" key="2">
    <source>
        <dbReference type="SAM" id="MobiDB-lite"/>
    </source>
</evidence>
<comment type="caution">
    <text evidence="4">The sequence shown here is derived from an EMBL/GenBank/DDBJ whole genome shotgun (WGS) entry which is preliminary data.</text>
</comment>
<dbReference type="InterPro" id="IPR054722">
    <property type="entry name" value="PolX-like_BBD"/>
</dbReference>
<dbReference type="GO" id="GO:0008270">
    <property type="term" value="F:zinc ion binding"/>
    <property type="evidence" value="ECO:0007669"/>
    <property type="project" value="UniProtKB-KW"/>
</dbReference>
<keyword evidence="5" id="KW-1185">Reference proteome</keyword>
<dbReference type="Proteomes" id="UP000467841">
    <property type="component" value="Unassembled WGS sequence"/>
</dbReference>
<feature type="domain" description="CCHC-type" evidence="3">
    <location>
        <begin position="251"/>
        <end position="266"/>
    </location>
</feature>
<protein>
    <recommendedName>
        <fullName evidence="3">CCHC-type domain-containing protein</fullName>
    </recommendedName>
</protein>
<evidence type="ECO:0000313" key="5">
    <source>
        <dbReference type="Proteomes" id="UP000467841"/>
    </source>
</evidence>
<evidence type="ECO:0000259" key="3">
    <source>
        <dbReference type="PROSITE" id="PS50158"/>
    </source>
</evidence>
<reference evidence="4" key="1">
    <citation type="submission" date="2020-01" db="EMBL/GenBank/DDBJ databases">
        <authorList>
            <person name="Mishra B."/>
        </authorList>
    </citation>
    <scope>NUCLEOTIDE SEQUENCE [LARGE SCALE GENOMIC DNA]</scope>
</reference>
<dbReference type="SUPFAM" id="SSF57756">
    <property type="entry name" value="Retrovirus zinc finger-like domains"/>
    <property type="match status" value="1"/>
</dbReference>
<dbReference type="PANTHER" id="PTHR35317:SF27">
    <property type="entry name" value="RETROVIRUS-RELATED POL POLYPROTEIN FROM TRANSPOSON TNT 1-94"/>
    <property type="match status" value="1"/>
</dbReference>
<dbReference type="Gene3D" id="4.10.60.10">
    <property type="entry name" value="Zinc finger, CCHC-type"/>
    <property type="match status" value="1"/>
</dbReference>
<dbReference type="SMART" id="SM00343">
    <property type="entry name" value="ZnF_C2HC"/>
    <property type="match status" value="1"/>
</dbReference>
<keyword evidence="1" id="KW-0863">Zinc-finger</keyword>
<evidence type="ECO:0000313" key="4">
    <source>
        <dbReference type="EMBL" id="CAA7019511.1"/>
    </source>
</evidence>
<evidence type="ECO:0000256" key="1">
    <source>
        <dbReference type="PROSITE-ProRule" id="PRU00047"/>
    </source>
</evidence>
<accession>A0A6D2I019</accession>
<proteinExistence type="predicted"/>
<feature type="region of interest" description="Disordered" evidence="2">
    <location>
        <begin position="221"/>
        <end position="241"/>
    </location>
</feature>
<sequence length="514" mass="59440">MSDKDALIVPRFDGDYEHWAMLMENLLKSKEWWDLIETGIPQRAANVILTGPQRTELAEKTVIDHKVKNYLFASIDKTILKTILKKETSKDLWESMKRKYQGNDRVQSAQLQRLRRDFEVLEMKIGETITAYFSRVMEVANNMRNLGEEMPDSKVVEKIMRTLVEKFTYVVCAIEESNDIKDMTVDGLQSSLMVHEQNLSRHVGEEHALKVEGQWNTQYGRGRGNYSNRGRGRGGYQGRGRGNTSKEMLECYKCHKKGHYKSECPDWDKEAANYAEFDEDMVLMAHVDLKDEEEHVWFLDSGCSNHMCGTKEWFTEFDSEFRHNVKLGDDRRLVVEGKGSLRLEINGMIRVITSVYYVPGLRNNLLSIGQLQEKGLRVIIEDDVCEIWHKQQKEMVMYSTMTKNRMFIALAKVRSAREVVDGKCLLVSEKTEKLWHKRFGHLNYGGLRILAEKKMVNGLPISGLEETEAACDICFRGKQNRHSIPKKSDWKSTRVKTRFLVDPNPQISAHIIAV</sequence>
<organism evidence="4 5">
    <name type="scientific">Microthlaspi erraticum</name>
    <dbReference type="NCBI Taxonomy" id="1685480"/>
    <lineage>
        <taxon>Eukaryota</taxon>
        <taxon>Viridiplantae</taxon>
        <taxon>Streptophyta</taxon>
        <taxon>Embryophyta</taxon>
        <taxon>Tracheophyta</taxon>
        <taxon>Spermatophyta</taxon>
        <taxon>Magnoliopsida</taxon>
        <taxon>eudicotyledons</taxon>
        <taxon>Gunneridae</taxon>
        <taxon>Pentapetalae</taxon>
        <taxon>rosids</taxon>
        <taxon>malvids</taxon>
        <taxon>Brassicales</taxon>
        <taxon>Brassicaceae</taxon>
        <taxon>Coluteocarpeae</taxon>
        <taxon>Microthlaspi</taxon>
    </lineage>
</organism>